<proteinExistence type="predicted"/>
<dbReference type="EMBL" id="GBXM01030165">
    <property type="protein sequence ID" value="JAH78412.1"/>
    <property type="molecule type" value="Transcribed_RNA"/>
</dbReference>
<dbReference type="AlphaFoldDB" id="A0A0E9VK25"/>
<reference evidence="1" key="1">
    <citation type="submission" date="2014-11" db="EMBL/GenBank/DDBJ databases">
        <authorList>
            <person name="Amaro Gonzalez C."/>
        </authorList>
    </citation>
    <scope>NUCLEOTIDE SEQUENCE</scope>
</reference>
<organism evidence="1">
    <name type="scientific">Anguilla anguilla</name>
    <name type="common">European freshwater eel</name>
    <name type="synonym">Muraena anguilla</name>
    <dbReference type="NCBI Taxonomy" id="7936"/>
    <lineage>
        <taxon>Eukaryota</taxon>
        <taxon>Metazoa</taxon>
        <taxon>Chordata</taxon>
        <taxon>Craniata</taxon>
        <taxon>Vertebrata</taxon>
        <taxon>Euteleostomi</taxon>
        <taxon>Actinopterygii</taxon>
        <taxon>Neopterygii</taxon>
        <taxon>Teleostei</taxon>
        <taxon>Anguilliformes</taxon>
        <taxon>Anguillidae</taxon>
        <taxon>Anguilla</taxon>
    </lineage>
</organism>
<protein>
    <submittedName>
        <fullName evidence="1">Uncharacterized protein</fullName>
    </submittedName>
</protein>
<accession>A0A0E9VK25</accession>
<evidence type="ECO:0000313" key="1">
    <source>
        <dbReference type="EMBL" id="JAH78412.1"/>
    </source>
</evidence>
<sequence>MHTTDILAPLNLCALGS</sequence>
<name>A0A0E9VK25_ANGAN</name>
<reference evidence="1" key="2">
    <citation type="journal article" date="2015" name="Fish Shellfish Immunol.">
        <title>Early steps in the European eel (Anguilla anguilla)-Vibrio vulnificus interaction in the gills: Role of the RtxA13 toxin.</title>
        <authorList>
            <person name="Callol A."/>
            <person name="Pajuelo D."/>
            <person name="Ebbesson L."/>
            <person name="Teles M."/>
            <person name="MacKenzie S."/>
            <person name="Amaro C."/>
        </authorList>
    </citation>
    <scope>NUCLEOTIDE SEQUENCE</scope>
</reference>